<proteinExistence type="predicted"/>
<keyword evidence="10 12" id="KW-0472">Membrane</keyword>
<evidence type="ECO:0000256" key="9">
    <source>
        <dbReference type="ARBA" id="ARBA00023012"/>
    </source>
</evidence>
<reference evidence="15" key="1">
    <citation type="submission" date="2024-06" db="EMBL/GenBank/DDBJ databases">
        <title>Complete genome of Salinicola endophyticus HNIBRBA4755.</title>
        <authorList>
            <person name="Shin S.Y."/>
            <person name="Kang H."/>
            <person name="Song J."/>
        </authorList>
    </citation>
    <scope>NUCLEOTIDE SEQUENCE</scope>
    <source>
        <strain evidence="15">HNIBRBA4755</strain>
    </source>
</reference>
<dbReference type="Gene3D" id="3.30.565.10">
    <property type="entry name" value="Histidine kinase-like ATPase, C-terminal domain"/>
    <property type="match status" value="1"/>
</dbReference>
<dbReference type="EMBL" id="CP159578">
    <property type="protein sequence ID" value="XCJ81080.1"/>
    <property type="molecule type" value="Genomic_DNA"/>
</dbReference>
<feature type="domain" description="HAMP" evidence="14">
    <location>
        <begin position="192"/>
        <end position="243"/>
    </location>
</feature>
<organism evidence="15">
    <name type="scientific">Salinicola endophyticus</name>
    <dbReference type="NCBI Taxonomy" id="1949083"/>
    <lineage>
        <taxon>Bacteria</taxon>
        <taxon>Pseudomonadati</taxon>
        <taxon>Pseudomonadota</taxon>
        <taxon>Gammaproteobacteria</taxon>
        <taxon>Oceanospirillales</taxon>
        <taxon>Halomonadaceae</taxon>
        <taxon>Salinicola</taxon>
    </lineage>
</organism>
<dbReference type="InterPro" id="IPR003661">
    <property type="entry name" value="HisK_dim/P_dom"/>
</dbReference>
<gene>
    <name evidence="15" type="ORF">ABV408_07825</name>
</gene>
<evidence type="ECO:0000256" key="12">
    <source>
        <dbReference type="SAM" id="Phobius"/>
    </source>
</evidence>
<dbReference type="InterPro" id="IPR013727">
    <property type="entry name" value="2CSK_N"/>
</dbReference>
<dbReference type="AlphaFoldDB" id="A0AB74UJF9"/>
<evidence type="ECO:0000256" key="10">
    <source>
        <dbReference type="ARBA" id="ARBA00023136"/>
    </source>
</evidence>
<dbReference type="Pfam" id="PF00512">
    <property type="entry name" value="HisKA"/>
    <property type="match status" value="1"/>
</dbReference>
<dbReference type="InterPro" id="IPR050428">
    <property type="entry name" value="TCS_sensor_his_kinase"/>
</dbReference>
<evidence type="ECO:0000256" key="7">
    <source>
        <dbReference type="ARBA" id="ARBA00022777"/>
    </source>
</evidence>
<evidence type="ECO:0000256" key="1">
    <source>
        <dbReference type="ARBA" id="ARBA00000085"/>
    </source>
</evidence>
<keyword evidence="7 15" id="KW-0418">Kinase</keyword>
<dbReference type="PANTHER" id="PTHR45436:SF1">
    <property type="entry name" value="SENSOR PROTEIN QSEC"/>
    <property type="match status" value="1"/>
</dbReference>
<evidence type="ECO:0000313" key="15">
    <source>
        <dbReference type="EMBL" id="XCJ81080.1"/>
    </source>
</evidence>
<keyword evidence="4" id="KW-0597">Phosphoprotein</keyword>
<evidence type="ECO:0000256" key="5">
    <source>
        <dbReference type="ARBA" id="ARBA00022679"/>
    </source>
</evidence>
<dbReference type="SUPFAM" id="SSF55874">
    <property type="entry name" value="ATPase domain of HSP90 chaperone/DNA topoisomerase II/histidine kinase"/>
    <property type="match status" value="1"/>
</dbReference>
<dbReference type="SMART" id="SM00387">
    <property type="entry name" value="HATPase_c"/>
    <property type="match status" value="1"/>
</dbReference>
<keyword evidence="9" id="KW-0902">Two-component regulatory system</keyword>
<dbReference type="InterPro" id="IPR003660">
    <property type="entry name" value="HAMP_dom"/>
</dbReference>
<dbReference type="SMART" id="SM00388">
    <property type="entry name" value="HisKA"/>
    <property type="match status" value="1"/>
</dbReference>
<dbReference type="Pfam" id="PF08521">
    <property type="entry name" value="2CSK_N"/>
    <property type="match status" value="1"/>
</dbReference>
<dbReference type="PROSITE" id="PS50885">
    <property type="entry name" value="HAMP"/>
    <property type="match status" value="1"/>
</dbReference>
<keyword evidence="11" id="KW-0175">Coiled coil</keyword>
<dbReference type="InterPro" id="IPR004358">
    <property type="entry name" value="Sig_transdc_His_kin-like_C"/>
</dbReference>
<dbReference type="CDD" id="cd00082">
    <property type="entry name" value="HisKA"/>
    <property type="match status" value="1"/>
</dbReference>
<dbReference type="Pfam" id="PF02518">
    <property type="entry name" value="HATPase_c"/>
    <property type="match status" value="1"/>
</dbReference>
<dbReference type="InterPro" id="IPR036890">
    <property type="entry name" value="HATPase_C_sf"/>
</dbReference>
<sequence length="464" mass="50670">MTAGAPFRLTHLSLYHRLTVWLLCPLALVTALILGQSWFASRAAADRAFDRLLDAASLSIAEQVRWQQSRLWMDLPPSALEMLATDAEERVFYALYDAQGRFVTGNRALPALPASPGGQMSYADTRVDGLALRLGVRRSRLEGWDRSDRFEVRVAHSQEGRTALANRLFLASLLNVALIALLAMVVVLLSARFALEPLTRLRRAIRQRDPRTLAPLALELPRELDELRQTLNELLARMRRVRANQERFIGDASHQLRTPLAGLSARAELALRQTDPAQWRAALDSMHGTAAQTARLAGQLLSLTRLNNPEAAPAHTPVDLCALAQRAVRSGFASFDRRGVDLGVETPAQAVVVAATAWQLEEALTNLLENAALYGAERVTVSVLADPPRLCVEDDGPGVPESQRLLVLRPFHRGREGGSGTGLGLAIVDSIARAHGCRLTLADSNPARSERPGLCITLIFSDAA</sequence>
<dbReference type="SUPFAM" id="SSF47384">
    <property type="entry name" value="Homodimeric domain of signal transducing histidine kinase"/>
    <property type="match status" value="1"/>
</dbReference>
<dbReference type="EC" id="2.7.13.3" evidence="3"/>
<feature type="transmembrane region" description="Helical" evidence="12">
    <location>
        <begin position="20"/>
        <end position="41"/>
    </location>
</feature>
<evidence type="ECO:0000256" key="6">
    <source>
        <dbReference type="ARBA" id="ARBA00022692"/>
    </source>
</evidence>
<evidence type="ECO:0000256" key="2">
    <source>
        <dbReference type="ARBA" id="ARBA00004370"/>
    </source>
</evidence>
<evidence type="ECO:0000256" key="11">
    <source>
        <dbReference type="SAM" id="Coils"/>
    </source>
</evidence>
<accession>A0AB74UJF9</accession>
<keyword evidence="6 12" id="KW-0812">Transmembrane</keyword>
<evidence type="ECO:0000259" key="13">
    <source>
        <dbReference type="PROSITE" id="PS50109"/>
    </source>
</evidence>
<keyword evidence="8 12" id="KW-1133">Transmembrane helix</keyword>
<evidence type="ECO:0000256" key="8">
    <source>
        <dbReference type="ARBA" id="ARBA00022989"/>
    </source>
</evidence>
<dbReference type="GO" id="GO:0005886">
    <property type="term" value="C:plasma membrane"/>
    <property type="evidence" value="ECO:0007669"/>
    <property type="project" value="TreeGrafter"/>
</dbReference>
<feature type="coiled-coil region" evidence="11">
    <location>
        <begin position="217"/>
        <end position="244"/>
    </location>
</feature>
<dbReference type="Gene3D" id="1.10.287.130">
    <property type="match status" value="1"/>
</dbReference>
<feature type="transmembrane region" description="Helical" evidence="12">
    <location>
        <begin position="168"/>
        <end position="195"/>
    </location>
</feature>
<evidence type="ECO:0000256" key="3">
    <source>
        <dbReference type="ARBA" id="ARBA00012438"/>
    </source>
</evidence>
<feature type="domain" description="Histidine kinase" evidence="13">
    <location>
        <begin position="251"/>
        <end position="464"/>
    </location>
</feature>
<evidence type="ECO:0000259" key="14">
    <source>
        <dbReference type="PROSITE" id="PS50885"/>
    </source>
</evidence>
<dbReference type="InterPro" id="IPR003594">
    <property type="entry name" value="HATPase_dom"/>
</dbReference>
<protein>
    <recommendedName>
        <fullName evidence="3">histidine kinase</fullName>
        <ecNumber evidence="3">2.7.13.3</ecNumber>
    </recommendedName>
</protein>
<keyword evidence="5 15" id="KW-0808">Transferase</keyword>
<dbReference type="GO" id="GO:0000155">
    <property type="term" value="F:phosphorelay sensor kinase activity"/>
    <property type="evidence" value="ECO:0007669"/>
    <property type="project" value="InterPro"/>
</dbReference>
<dbReference type="PROSITE" id="PS50109">
    <property type="entry name" value="HIS_KIN"/>
    <property type="match status" value="1"/>
</dbReference>
<dbReference type="InterPro" id="IPR036097">
    <property type="entry name" value="HisK_dim/P_sf"/>
</dbReference>
<evidence type="ECO:0000256" key="4">
    <source>
        <dbReference type="ARBA" id="ARBA00022553"/>
    </source>
</evidence>
<comment type="catalytic activity">
    <reaction evidence="1">
        <text>ATP + protein L-histidine = ADP + protein N-phospho-L-histidine.</text>
        <dbReference type="EC" id="2.7.13.3"/>
    </reaction>
</comment>
<dbReference type="PRINTS" id="PR00344">
    <property type="entry name" value="BCTRLSENSOR"/>
</dbReference>
<dbReference type="PANTHER" id="PTHR45436">
    <property type="entry name" value="SENSOR HISTIDINE KINASE YKOH"/>
    <property type="match status" value="1"/>
</dbReference>
<dbReference type="InterPro" id="IPR005467">
    <property type="entry name" value="His_kinase_dom"/>
</dbReference>
<comment type="subcellular location">
    <subcellularLocation>
        <location evidence="2">Membrane</location>
    </subcellularLocation>
</comment>
<dbReference type="RefSeq" id="WP_353981863.1">
    <property type="nucleotide sequence ID" value="NZ_CP159578.1"/>
</dbReference>
<name>A0AB74UJF9_9GAMM</name>